<evidence type="ECO:0000313" key="1">
    <source>
        <dbReference type="EMBL" id="KAI0084869.1"/>
    </source>
</evidence>
<gene>
    <name evidence="1" type="ORF">BDY19DRAFT_897594</name>
</gene>
<sequence>MFKYLAARFRTSSSSIKPAEPLHLALKPQQILHDRYKILSRLGEGYESTVWLAEELAPSKKTVAVKVLTDYVTSLQEEHAFELRVMERITSLPTTNPTLGTSNLPLLFDHFRCPGTRGDHLCLVTEALGPSVHTVMKTEQGRVAFPPDVVKHLTRQLLRALEALHDGCNTVHTDIKPDNILFRRSTLSSDGVFDTARILDHDNIVLIDLGTAVPLDVEVDRLIQPEALRCPEVLLECQWGVKADIWNLGCIVFELLTANPLFKPRPIGKHTAEQYHLARIFGTLTNDADYDRLQTFCQTGRKYDNFFGKNGALKLRIGPEYRESLQQILEIYHVYNPELLEFLVAMLRVDPDDRLSASQLQKLPWLCQ</sequence>
<proteinExistence type="predicted"/>
<protein>
    <submittedName>
        <fullName evidence="1">Kinase-like protein</fullName>
    </submittedName>
</protein>
<evidence type="ECO:0000313" key="2">
    <source>
        <dbReference type="Proteomes" id="UP001055072"/>
    </source>
</evidence>
<comment type="caution">
    <text evidence="1">The sequence shown here is derived from an EMBL/GenBank/DDBJ whole genome shotgun (WGS) entry which is preliminary data.</text>
</comment>
<reference evidence="1" key="1">
    <citation type="journal article" date="2021" name="Environ. Microbiol.">
        <title>Gene family expansions and transcriptome signatures uncover fungal adaptations to wood decay.</title>
        <authorList>
            <person name="Hage H."/>
            <person name="Miyauchi S."/>
            <person name="Viragh M."/>
            <person name="Drula E."/>
            <person name="Min B."/>
            <person name="Chaduli D."/>
            <person name="Navarro D."/>
            <person name="Favel A."/>
            <person name="Norest M."/>
            <person name="Lesage-Meessen L."/>
            <person name="Balint B."/>
            <person name="Merenyi Z."/>
            <person name="de Eugenio L."/>
            <person name="Morin E."/>
            <person name="Martinez A.T."/>
            <person name="Baldrian P."/>
            <person name="Stursova M."/>
            <person name="Martinez M.J."/>
            <person name="Novotny C."/>
            <person name="Magnuson J.K."/>
            <person name="Spatafora J.W."/>
            <person name="Maurice S."/>
            <person name="Pangilinan J."/>
            <person name="Andreopoulos W."/>
            <person name="LaButti K."/>
            <person name="Hundley H."/>
            <person name="Na H."/>
            <person name="Kuo A."/>
            <person name="Barry K."/>
            <person name="Lipzen A."/>
            <person name="Henrissat B."/>
            <person name="Riley R."/>
            <person name="Ahrendt S."/>
            <person name="Nagy L.G."/>
            <person name="Grigoriev I.V."/>
            <person name="Martin F."/>
            <person name="Rosso M.N."/>
        </authorList>
    </citation>
    <scope>NUCLEOTIDE SEQUENCE</scope>
    <source>
        <strain evidence="1">CBS 384.51</strain>
    </source>
</reference>
<dbReference type="EMBL" id="MU274937">
    <property type="protein sequence ID" value="KAI0084869.1"/>
    <property type="molecule type" value="Genomic_DNA"/>
</dbReference>
<dbReference type="Proteomes" id="UP001055072">
    <property type="component" value="Unassembled WGS sequence"/>
</dbReference>
<keyword evidence="2" id="KW-1185">Reference proteome</keyword>
<organism evidence="1 2">
    <name type="scientific">Irpex rosettiformis</name>
    <dbReference type="NCBI Taxonomy" id="378272"/>
    <lineage>
        <taxon>Eukaryota</taxon>
        <taxon>Fungi</taxon>
        <taxon>Dikarya</taxon>
        <taxon>Basidiomycota</taxon>
        <taxon>Agaricomycotina</taxon>
        <taxon>Agaricomycetes</taxon>
        <taxon>Polyporales</taxon>
        <taxon>Irpicaceae</taxon>
        <taxon>Irpex</taxon>
    </lineage>
</organism>
<accession>A0ACB8TSN7</accession>
<name>A0ACB8TSN7_9APHY</name>